<reference evidence="4" key="1">
    <citation type="submission" date="2016-10" db="EMBL/GenBank/DDBJ databases">
        <authorList>
            <person name="Varghese N."/>
            <person name="Submissions S."/>
        </authorList>
    </citation>
    <scope>NUCLEOTIDE SEQUENCE [LARGE SCALE GENOMIC DNA]</scope>
    <source>
        <strain evidence="4">CGMCC 1.7739</strain>
    </source>
</reference>
<dbReference type="Proteomes" id="UP000198876">
    <property type="component" value="Unassembled WGS sequence"/>
</dbReference>
<protein>
    <submittedName>
        <fullName evidence="3">Uncharacterized protein</fullName>
    </submittedName>
</protein>
<evidence type="ECO:0000313" key="3">
    <source>
        <dbReference type="EMBL" id="SFF78000.1"/>
    </source>
</evidence>
<proteinExistence type="predicted"/>
<keyword evidence="4" id="KW-1185">Reference proteome</keyword>
<evidence type="ECO:0000256" key="2">
    <source>
        <dbReference type="SAM" id="Phobius"/>
    </source>
</evidence>
<keyword evidence="2" id="KW-1133">Transmembrane helix</keyword>
<gene>
    <name evidence="3" type="ORF">SAMN04488063_0257</name>
</gene>
<evidence type="ECO:0000256" key="1">
    <source>
        <dbReference type="SAM" id="MobiDB-lite"/>
    </source>
</evidence>
<dbReference type="EMBL" id="FOOQ01000001">
    <property type="protein sequence ID" value="SFF78000.1"/>
    <property type="molecule type" value="Genomic_DNA"/>
</dbReference>
<feature type="transmembrane region" description="Helical" evidence="2">
    <location>
        <begin position="46"/>
        <end position="65"/>
    </location>
</feature>
<evidence type="ECO:0000313" key="4">
    <source>
        <dbReference type="Proteomes" id="UP000198876"/>
    </source>
</evidence>
<dbReference type="InterPro" id="IPR055693">
    <property type="entry name" value="DUF7269"/>
</dbReference>
<dbReference type="STRING" id="553467.SAMN04488063_0257"/>
<accession>A0A1I2LHR5</accession>
<keyword evidence="2" id="KW-0812">Transmembrane</keyword>
<dbReference type="RefSeq" id="WP_092887301.1">
    <property type="nucleotide sequence ID" value="NZ_FOOQ01000001.1"/>
</dbReference>
<organism evidence="3 4">
    <name type="scientific">Halopelagius inordinatus</name>
    <dbReference type="NCBI Taxonomy" id="553467"/>
    <lineage>
        <taxon>Archaea</taxon>
        <taxon>Methanobacteriati</taxon>
        <taxon>Methanobacteriota</taxon>
        <taxon>Stenosarchaea group</taxon>
        <taxon>Halobacteria</taxon>
        <taxon>Halobacteriales</taxon>
        <taxon>Haloferacaceae</taxon>
    </lineage>
</organism>
<name>A0A1I2LHR5_9EURY</name>
<keyword evidence="2" id="KW-0472">Membrane</keyword>
<dbReference type="Pfam" id="PF23933">
    <property type="entry name" value="DUF7269"/>
    <property type="match status" value="1"/>
</dbReference>
<dbReference type="AlphaFoldDB" id="A0A1I2LHR5"/>
<sequence length="224" mass="24040">MRRRLRIALGIAGACVLSLALLVVAVPAVSEAFPSDALVEAVGSDYVLAAAVGVVAILFVVAVVARRGLDGVDQATMPNPETVQHAAYPGVRFDRTVTERLHLLPHRPTEEEKRLRARIRRAAEREVMRRENVSQERASEMIESGEWTDDDAAATFLSNARRPWIGARLRALVSRRSWFQTGARRAADEVCRLGGVEPGTGTGGENSESAVSTASAAGTAGGER</sequence>
<dbReference type="OrthoDB" id="307812at2157"/>
<feature type="compositionally biased region" description="Low complexity" evidence="1">
    <location>
        <begin position="205"/>
        <end position="218"/>
    </location>
</feature>
<feature type="region of interest" description="Disordered" evidence="1">
    <location>
        <begin position="194"/>
        <end position="224"/>
    </location>
</feature>